<dbReference type="PANTHER" id="PTHR45668">
    <property type="entry name" value="SERINE/THREONINE-PROTEIN PHOSPHATASE 5-RELATED"/>
    <property type="match status" value="1"/>
</dbReference>
<feature type="domain" description="Serine/threonine specific protein phosphatases" evidence="11">
    <location>
        <begin position="196"/>
        <end position="472"/>
    </location>
</feature>
<feature type="repeat" description="TPR" evidence="9">
    <location>
        <begin position="113"/>
        <end position="146"/>
    </location>
</feature>
<dbReference type="EnsemblMetazoa" id="GAUT003238-RA">
    <property type="protein sequence ID" value="GAUT003238-PA"/>
    <property type="gene ID" value="GAUT003238"/>
</dbReference>
<feature type="compositionally biased region" description="Low complexity" evidence="10">
    <location>
        <begin position="837"/>
        <end position="858"/>
    </location>
</feature>
<name>A0A1A9UFJ4_GLOAU</name>
<evidence type="ECO:0000256" key="3">
    <source>
        <dbReference type="ARBA" id="ARBA00013081"/>
    </source>
</evidence>
<dbReference type="PANTHER" id="PTHR45668:SF5">
    <property type="entry name" value="SERINE_THREONINE-PROTEIN PHOSPHATASE 5"/>
    <property type="match status" value="1"/>
</dbReference>
<dbReference type="SUPFAM" id="SSF56300">
    <property type="entry name" value="Metallo-dependent phosphatases"/>
    <property type="match status" value="1"/>
</dbReference>
<accession>A0A1A9UFJ4</accession>
<evidence type="ECO:0000259" key="11">
    <source>
        <dbReference type="SMART" id="SM00156"/>
    </source>
</evidence>
<feature type="region of interest" description="Disordered" evidence="10">
    <location>
        <begin position="666"/>
        <end position="937"/>
    </location>
</feature>
<dbReference type="InterPro" id="IPR006186">
    <property type="entry name" value="Ser/Thr-sp_prot-phosphatase"/>
</dbReference>
<dbReference type="InterPro" id="IPR051134">
    <property type="entry name" value="PPP_phosphatase"/>
</dbReference>
<dbReference type="SMART" id="SM00156">
    <property type="entry name" value="PP2Ac"/>
    <property type="match status" value="1"/>
</dbReference>
<proteinExistence type="inferred from homology"/>
<evidence type="ECO:0000256" key="5">
    <source>
        <dbReference type="ARBA" id="ARBA00022737"/>
    </source>
</evidence>
<dbReference type="GO" id="GO:0004722">
    <property type="term" value="F:protein serine/threonine phosphatase activity"/>
    <property type="evidence" value="ECO:0007669"/>
    <property type="project" value="UniProtKB-EC"/>
</dbReference>
<evidence type="ECO:0000256" key="4">
    <source>
        <dbReference type="ARBA" id="ARBA00022723"/>
    </source>
</evidence>
<feature type="compositionally biased region" description="Polar residues" evidence="10">
    <location>
        <begin position="1"/>
        <end position="26"/>
    </location>
</feature>
<protein>
    <recommendedName>
        <fullName evidence="3">protein-serine/threonine phosphatase</fullName>
        <ecNumber evidence="3">3.1.3.16</ecNumber>
    </recommendedName>
</protein>
<evidence type="ECO:0000256" key="8">
    <source>
        <dbReference type="ARBA" id="ARBA00023211"/>
    </source>
</evidence>
<dbReference type="AlphaFoldDB" id="A0A1A9UFJ4"/>
<dbReference type="STRING" id="7395.A0A1A9UFJ4"/>
<dbReference type="InterPro" id="IPR019734">
    <property type="entry name" value="TPR_rpt"/>
</dbReference>
<dbReference type="SUPFAM" id="SSF48452">
    <property type="entry name" value="TPR-like"/>
    <property type="match status" value="1"/>
</dbReference>
<dbReference type="VEuPathDB" id="VectorBase:GAUT003238"/>
<feature type="compositionally biased region" description="Pro residues" evidence="10">
    <location>
        <begin position="775"/>
        <end position="788"/>
    </location>
</feature>
<keyword evidence="8" id="KW-0464">Manganese</keyword>
<dbReference type="CDD" id="cd07417">
    <property type="entry name" value="MPP_PP5_C"/>
    <property type="match status" value="1"/>
</dbReference>
<feature type="compositionally biased region" description="Basic and acidic residues" evidence="10">
    <location>
        <begin position="902"/>
        <end position="912"/>
    </location>
</feature>
<dbReference type="FunFam" id="3.60.21.10:FF:000017">
    <property type="entry name" value="Serine/threonine-protein phosphatase"/>
    <property type="match status" value="1"/>
</dbReference>
<keyword evidence="6" id="KW-0378">Hydrolase</keyword>
<feature type="compositionally biased region" description="Low complexity" evidence="10">
    <location>
        <begin position="681"/>
        <end position="698"/>
    </location>
</feature>
<evidence type="ECO:0000256" key="10">
    <source>
        <dbReference type="SAM" id="MobiDB-lite"/>
    </source>
</evidence>
<feature type="repeat" description="TPR" evidence="9">
    <location>
        <begin position="45"/>
        <end position="78"/>
    </location>
</feature>
<dbReference type="InterPro" id="IPR004843">
    <property type="entry name" value="Calcineurin-like_PHP"/>
</dbReference>
<dbReference type="GO" id="GO:0046872">
    <property type="term" value="F:metal ion binding"/>
    <property type="evidence" value="ECO:0007669"/>
    <property type="project" value="UniProtKB-KW"/>
</dbReference>
<keyword evidence="5" id="KW-0677">Repeat</keyword>
<dbReference type="FunFam" id="1.25.40.10:FF:000594">
    <property type="entry name" value="Serine/threonine-protein phosphatase"/>
    <property type="match status" value="1"/>
</dbReference>
<comment type="cofactor">
    <cofactor evidence="1">
        <name>Mn(2+)</name>
        <dbReference type="ChEBI" id="CHEBI:29035"/>
    </cofactor>
</comment>
<organism evidence="12 13">
    <name type="scientific">Glossina austeni</name>
    <name type="common">Savannah tsetse fly</name>
    <dbReference type="NCBI Taxonomy" id="7395"/>
    <lineage>
        <taxon>Eukaryota</taxon>
        <taxon>Metazoa</taxon>
        <taxon>Ecdysozoa</taxon>
        <taxon>Arthropoda</taxon>
        <taxon>Hexapoda</taxon>
        <taxon>Insecta</taxon>
        <taxon>Pterygota</taxon>
        <taxon>Neoptera</taxon>
        <taxon>Endopterygota</taxon>
        <taxon>Diptera</taxon>
        <taxon>Brachycera</taxon>
        <taxon>Muscomorpha</taxon>
        <taxon>Hippoboscoidea</taxon>
        <taxon>Glossinidae</taxon>
        <taxon>Glossina</taxon>
    </lineage>
</organism>
<dbReference type="InterPro" id="IPR029052">
    <property type="entry name" value="Metallo-depent_PP-like"/>
</dbReference>
<sequence>MSTAVEMEQNNNEDQQKQCTSASACTSKVPMKDSGCSQEEKIALAEKCKNEGNDYLKSKDFTKAIQMYTKAIELMPSNAIFYANRSLAHLRQESFGFALQDGISAVKSDPAYLKGYYRRAAAHMSLGKFKQALSDFEYVSKCRPNDKDAKLKFTECNKIVKMRAFERAIAVDKPEKTLAEMFRDLENITIEDDYKGPALEDGKILCDIDAYMRTQPSLVDINVAGTSKFTICGDIHGQFYDLMNIFDINGLPSPTNPYLFNGDFVDRGSFSVECIFTLFGFKLLYPTHFYLSRGNHESINMNQMYGFNGEVTAKYTSTMADMFTQVFNWLPLCHCINEKILVMHGGLFSAKNVTLDDLRSIERNCQPPEDGLMCELLWSDPQAWNGCGPSKRGVGIQFGPDITEAFCKHNNLEYIIRSHEVKDMGYEVTHNSKCITVFSAPNYCDTMGNMGAFITIKGNDLKPNFKSFEAVPHPDVKPMAYANSLMSLLAYGQRCRSLDRAQSKPWSPVTAEYIPFSYQIREVQSNEYLSQSFEALRDDEGDQRIEANTDFYPTPLDYLEQTLPPDFQDIPANTSFEELLCILASPPPPTPQIEPQIARPNLEQLEASFRAEEVRRPPSPKKAPCPMVLTEDPYYIPPPPKDKTDVQAMIKRARAIERVRKIKEEEAAKANARSRKQLGQPPKASAPASRARGAPSKPGGQLPRAGRPPPHGTGRVPPRVSAPAQRVRGPPAKPAAKVSASTSRTGVQQAKPSGAAGKTRAQSLKTSAPPSKTRGPPPRAAPPKPGGPPRTGAPASRIGSLPPKTRGPPPKVAPIKPGVPRRASSQPSRPPPPKIRAPPVKVAPGGPRRPSAPASRGGPPLPKTHGAPPKQAPSRAEAPLARRRPGPETGAIPKRLAPAKETAGRRPAETKKAPRPKAKPQDARGTPASKITDSYKA</sequence>
<dbReference type="PRINTS" id="PR00114">
    <property type="entry name" value="STPHPHTASE"/>
</dbReference>
<evidence type="ECO:0000256" key="1">
    <source>
        <dbReference type="ARBA" id="ARBA00001936"/>
    </source>
</evidence>
<dbReference type="Gene3D" id="3.60.21.10">
    <property type="match status" value="1"/>
</dbReference>
<evidence type="ECO:0000256" key="7">
    <source>
        <dbReference type="ARBA" id="ARBA00022803"/>
    </source>
</evidence>
<feature type="compositionally biased region" description="Polar residues" evidence="10">
    <location>
        <begin position="739"/>
        <end position="751"/>
    </location>
</feature>
<feature type="region of interest" description="Disordered" evidence="10">
    <location>
        <begin position="1"/>
        <end position="34"/>
    </location>
</feature>
<evidence type="ECO:0000256" key="2">
    <source>
        <dbReference type="ARBA" id="ARBA00008786"/>
    </source>
</evidence>
<dbReference type="Pfam" id="PF13414">
    <property type="entry name" value="TPR_11"/>
    <property type="match status" value="1"/>
</dbReference>
<feature type="compositionally biased region" description="Polar residues" evidence="10">
    <location>
        <begin position="760"/>
        <end position="770"/>
    </location>
</feature>
<dbReference type="SMART" id="SM00028">
    <property type="entry name" value="TPR"/>
    <property type="match status" value="3"/>
</dbReference>
<dbReference type="Gene3D" id="1.25.40.10">
    <property type="entry name" value="Tetratricopeptide repeat domain"/>
    <property type="match status" value="1"/>
</dbReference>
<evidence type="ECO:0000256" key="6">
    <source>
        <dbReference type="ARBA" id="ARBA00022801"/>
    </source>
</evidence>
<evidence type="ECO:0000313" key="13">
    <source>
        <dbReference type="Proteomes" id="UP000078200"/>
    </source>
</evidence>
<dbReference type="PROSITE" id="PS50005">
    <property type="entry name" value="TPR"/>
    <property type="match status" value="2"/>
</dbReference>
<dbReference type="InterPro" id="IPR011990">
    <property type="entry name" value="TPR-like_helical_dom_sf"/>
</dbReference>
<evidence type="ECO:0000256" key="9">
    <source>
        <dbReference type="PROSITE-ProRule" id="PRU00339"/>
    </source>
</evidence>
<reference evidence="12" key="1">
    <citation type="submission" date="2020-05" db="UniProtKB">
        <authorList>
            <consortium name="EnsemblMetazoa"/>
        </authorList>
    </citation>
    <scope>IDENTIFICATION</scope>
    <source>
        <strain evidence="12">TTRI</strain>
    </source>
</reference>
<dbReference type="Pfam" id="PF00149">
    <property type="entry name" value="Metallophos"/>
    <property type="match status" value="1"/>
</dbReference>
<evidence type="ECO:0000313" key="12">
    <source>
        <dbReference type="EnsemblMetazoa" id="GAUT003238-PA"/>
    </source>
</evidence>
<dbReference type="InterPro" id="IPR013235">
    <property type="entry name" value="PPP_dom"/>
</dbReference>
<keyword evidence="13" id="KW-1185">Reference proteome</keyword>
<comment type="similarity">
    <text evidence="2">Belongs to the PPP phosphatase family. PP-5 (PP-T) subfamily.</text>
</comment>
<dbReference type="EC" id="3.1.3.16" evidence="3"/>
<dbReference type="Pfam" id="PF08321">
    <property type="entry name" value="PPP5"/>
    <property type="match status" value="1"/>
</dbReference>
<keyword evidence="4" id="KW-0479">Metal-binding</keyword>
<keyword evidence="7 9" id="KW-0802">TPR repeat</keyword>
<dbReference type="InterPro" id="IPR041753">
    <property type="entry name" value="PP5_C"/>
</dbReference>
<dbReference type="Proteomes" id="UP000078200">
    <property type="component" value="Unassembled WGS sequence"/>
</dbReference>